<feature type="region of interest" description="Disordered" evidence="1">
    <location>
        <begin position="80"/>
        <end position="115"/>
    </location>
</feature>
<evidence type="ECO:0008006" key="4">
    <source>
        <dbReference type="Google" id="ProtNLM"/>
    </source>
</evidence>
<sequence>MQLDVTSSQLLVTDSDFKDPDFRMQLSQTVNTLLALRVIPVFNENDAISTRKAPYEVFTSWIGSSTYWCVDMQYVICCHGNDEDMGDREEEEKKKRRGGEEKDKKDKTKEEEHLG</sequence>
<protein>
    <recommendedName>
        <fullName evidence="4">Aspartate/glutamate/uridylate kinase domain-containing protein</fullName>
    </recommendedName>
</protein>
<dbReference type="AlphaFoldDB" id="A0A426ZA74"/>
<organism evidence="2 3">
    <name type="scientific">Ensete ventricosum</name>
    <name type="common">Abyssinian banana</name>
    <name type="synonym">Musa ensete</name>
    <dbReference type="NCBI Taxonomy" id="4639"/>
    <lineage>
        <taxon>Eukaryota</taxon>
        <taxon>Viridiplantae</taxon>
        <taxon>Streptophyta</taxon>
        <taxon>Embryophyta</taxon>
        <taxon>Tracheophyta</taxon>
        <taxon>Spermatophyta</taxon>
        <taxon>Magnoliopsida</taxon>
        <taxon>Liliopsida</taxon>
        <taxon>Zingiberales</taxon>
        <taxon>Musaceae</taxon>
        <taxon>Ensete</taxon>
    </lineage>
</organism>
<dbReference type="InterPro" id="IPR036393">
    <property type="entry name" value="AceGlu_kinase-like_sf"/>
</dbReference>
<proteinExistence type="predicted"/>
<feature type="compositionally biased region" description="Basic and acidic residues" evidence="1">
    <location>
        <begin position="98"/>
        <end position="115"/>
    </location>
</feature>
<dbReference type="PANTHER" id="PTHR11063:SF8">
    <property type="entry name" value="DELTA-1-PYRROLINE-5-CARBOXYLATE SYNTHASE"/>
    <property type="match status" value="1"/>
</dbReference>
<dbReference type="GO" id="GO:0004350">
    <property type="term" value="F:glutamate-5-semialdehyde dehydrogenase activity"/>
    <property type="evidence" value="ECO:0007669"/>
    <property type="project" value="TreeGrafter"/>
</dbReference>
<gene>
    <name evidence="2" type="ORF">B296_00035689</name>
</gene>
<name>A0A426ZA74_ENSVE</name>
<evidence type="ECO:0000313" key="2">
    <source>
        <dbReference type="EMBL" id="RRT60897.1"/>
    </source>
</evidence>
<dbReference type="Proteomes" id="UP000287651">
    <property type="component" value="Unassembled WGS sequence"/>
</dbReference>
<evidence type="ECO:0000256" key="1">
    <source>
        <dbReference type="SAM" id="MobiDB-lite"/>
    </source>
</evidence>
<accession>A0A426ZA74</accession>
<dbReference type="PANTHER" id="PTHR11063">
    <property type="entry name" value="GLUTAMATE SEMIALDEHYDE DEHYDROGENASE"/>
    <property type="match status" value="1"/>
</dbReference>
<dbReference type="EMBL" id="AMZH03007608">
    <property type="protein sequence ID" value="RRT60897.1"/>
    <property type="molecule type" value="Genomic_DNA"/>
</dbReference>
<reference evidence="2 3" key="1">
    <citation type="journal article" date="2014" name="Agronomy (Basel)">
        <title>A Draft Genome Sequence for Ensete ventricosum, the Drought-Tolerant Tree Against Hunger.</title>
        <authorList>
            <person name="Harrison J."/>
            <person name="Moore K.A."/>
            <person name="Paszkiewicz K."/>
            <person name="Jones T."/>
            <person name="Grant M."/>
            <person name="Ambacheew D."/>
            <person name="Muzemil S."/>
            <person name="Studholme D.J."/>
        </authorList>
    </citation>
    <scope>NUCLEOTIDE SEQUENCE [LARGE SCALE GENOMIC DNA]</scope>
</reference>
<dbReference type="SUPFAM" id="SSF53633">
    <property type="entry name" value="Carbamate kinase-like"/>
    <property type="match status" value="1"/>
</dbReference>
<comment type="caution">
    <text evidence="2">The sequence shown here is derived from an EMBL/GenBank/DDBJ whole genome shotgun (WGS) entry which is preliminary data.</text>
</comment>
<evidence type="ECO:0000313" key="3">
    <source>
        <dbReference type="Proteomes" id="UP000287651"/>
    </source>
</evidence>
<dbReference type="Gene3D" id="3.40.1160.10">
    <property type="entry name" value="Acetylglutamate kinase-like"/>
    <property type="match status" value="1"/>
</dbReference>